<dbReference type="PROSITE" id="PS50943">
    <property type="entry name" value="HTH_CROC1"/>
    <property type="match status" value="1"/>
</dbReference>
<gene>
    <name evidence="2" type="ORF">JOC86_004996</name>
</gene>
<dbReference type="CDD" id="cd00093">
    <property type="entry name" value="HTH_XRE"/>
    <property type="match status" value="1"/>
</dbReference>
<dbReference type="Proteomes" id="UP001646157">
    <property type="component" value="Unassembled WGS sequence"/>
</dbReference>
<dbReference type="InterPro" id="IPR041315">
    <property type="entry name" value="PlcR_TPR"/>
</dbReference>
<feature type="domain" description="HTH cro/C1-type" evidence="1">
    <location>
        <begin position="10"/>
        <end position="63"/>
    </location>
</feature>
<proteinExistence type="predicted"/>
<dbReference type="InterPro" id="IPR019734">
    <property type="entry name" value="TPR_rpt"/>
</dbReference>
<accession>A0ABS2NKR4</accession>
<dbReference type="EMBL" id="JAFBDZ010000012">
    <property type="protein sequence ID" value="MBM7588383.1"/>
    <property type="molecule type" value="Genomic_DNA"/>
</dbReference>
<name>A0ABS2NKR4_9BACI</name>
<dbReference type="InterPro" id="IPR001387">
    <property type="entry name" value="Cro/C1-type_HTH"/>
</dbReference>
<keyword evidence="3" id="KW-1185">Reference proteome</keyword>
<dbReference type="PANTHER" id="PTHR37038:SF14">
    <property type="entry name" value="TRANSCRIPTIONAL ACTIVATOR"/>
    <property type="match status" value="1"/>
</dbReference>
<evidence type="ECO:0000259" key="1">
    <source>
        <dbReference type="PROSITE" id="PS50943"/>
    </source>
</evidence>
<reference evidence="2 3" key="1">
    <citation type="submission" date="2021-01" db="EMBL/GenBank/DDBJ databases">
        <title>Genomic Encyclopedia of Type Strains, Phase IV (KMG-IV): sequencing the most valuable type-strain genomes for metagenomic binning, comparative biology and taxonomic classification.</title>
        <authorList>
            <person name="Goeker M."/>
        </authorList>
    </citation>
    <scope>NUCLEOTIDE SEQUENCE [LARGE SCALE GENOMIC DNA]</scope>
    <source>
        <strain evidence="2 3">DSM 24834</strain>
    </source>
</reference>
<protein>
    <submittedName>
        <fullName evidence="2">Transcriptional regulator with XRE-family HTH domain</fullName>
    </submittedName>
</protein>
<dbReference type="SMART" id="SM00028">
    <property type="entry name" value="TPR"/>
    <property type="match status" value="3"/>
</dbReference>
<dbReference type="SUPFAM" id="SSF48452">
    <property type="entry name" value="TPR-like"/>
    <property type="match status" value="1"/>
</dbReference>
<dbReference type="InterPro" id="IPR053163">
    <property type="entry name" value="HTH-type_regulator_Rgg"/>
</dbReference>
<dbReference type="RefSeq" id="WP_205176240.1">
    <property type="nucleotide sequence ID" value="NZ_JAFBDZ010000012.1"/>
</dbReference>
<evidence type="ECO:0000313" key="2">
    <source>
        <dbReference type="EMBL" id="MBM7588383.1"/>
    </source>
</evidence>
<dbReference type="InterPro" id="IPR011990">
    <property type="entry name" value="TPR-like_helical_dom_sf"/>
</dbReference>
<organism evidence="2 3">
    <name type="scientific">Rossellomorea pakistanensis</name>
    <dbReference type="NCBI Taxonomy" id="992288"/>
    <lineage>
        <taxon>Bacteria</taxon>
        <taxon>Bacillati</taxon>
        <taxon>Bacillota</taxon>
        <taxon>Bacilli</taxon>
        <taxon>Bacillales</taxon>
        <taxon>Bacillaceae</taxon>
        <taxon>Rossellomorea</taxon>
    </lineage>
</organism>
<dbReference type="PANTHER" id="PTHR37038">
    <property type="entry name" value="TRANSCRIPTIONAL REGULATOR-RELATED"/>
    <property type="match status" value="1"/>
</dbReference>
<sequence length="293" mass="34776">MNYSEIGKNIKELRKTIGLTQGDLADGICTQALISRIEKGDIYPSATVLYEISQKLGVDINYFFEIGTTPRLDYVKEVERQLKIARRKLKYEDMMEIVRIEEKNSLFKLNKKNLQLLYWHKGIYQYENDNDMNSSLKTLNQAMLLTANNSKAWSEREIEIFLTIGAIQFNENHLNNALDIYSKIRFYLKKNPYLQDITIMTRLFYNISRVYTRLENYNESILYCKKGISWCIKNENMSLLAQLHYQIGYNYERQSNFKDSLIHLKQAQLIFKLQSDDKYKKFIENKIEVLEKK</sequence>
<dbReference type="Pfam" id="PF01381">
    <property type="entry name" value="HTH_3"/>
    <property type="match status" value="1"/>
</dbReference>
<dbReference type="Gene3D" id="1.25.40.10">
    <property type="entry name" value="Tetratricopeptide repeat domain"/>
    <property type="match status" value="1"/>
</dbReference>
<evidence type="ECO:0000313" key="3">
    <source>
        <dbReference type="Proteomes" id="UP001646157"/>
    </source>
</evidence>
<dbReference type="SMART" id="SM00530">
    <property type="entry name" value="HTH_XRE"/>
    <property type="match status" value="1"/>
</dbReference>
<comment type="caution">
    <text evidence="2">The sequence shown here is derived from an EMBL/GenBank/DDBJ whole genome shotgun (WGS) entry which is preliminary data.</text>
</comment>
<dbReference type="SUPFAM" id="SSF47413">
    <property type="entry name" value="lambda repressor-like DNA-binding domains"/>
    <property type="match status" value="1"/>
</dbReference>
<dbReference type="Pfam" id="PF18768">
    <property type="entry name" value="RNPP_C"/>
    <property type="match status" value="1"/>
</dbReference>
<dbReference type="InterPro" id="IPR010982">
    <property type="entry name" value="Lambda_DNA-bd_dom_sf"/>
</dbReference>